<evidence type="ECO:0000313" key="6">
    <source>
        <dbReference type="Proteomes" id="UP000019116"/>
    </source>
</evidence>
<dbReference type="GO" id="GO:0006353">
    <property type="term" value="P:DNA-templated transcription termination"/>
    <property type="evidence" value="ECO:0007669"/>
    <property type="project" value="UniProtKB-KW"/>
</dbReference>
<comment type="similarity">
    <text evidence="1">Belongs to the mTERF family.</text>
</comment>
<dbReference type="GO" id="GO:0009658">
    <property type="term" value="P:chloroplast organization"/>
    <property type="evidence" value="ECO:0000318"/>
    <property type="project" value="GO_Central"/>
</dbReference>
<dbReference type="Gramene" id="TraesWEE_scaffold_039883_01G000300.1">
    <property type="protein sequence ID" value="TraesWEE_scaffold_039883_01G000300.1"/>
    <property type="gene ID" value="TraesWEE_scaffold_039883_01G000300"/>
</dbReference>
<keyword evidence="2" id="KW-0806">Transcription termination</keyword>
<dbReference type="Gramene" id="TraesJUL6B03G03452550.1">
    <property type="protein sequence ID" value="TraesJUL6B03G03452550.1.CDS1"/>
    <property type="gene ID" value="TraesJUL6B03G03452550"/>
</dbReference>
<dbReference type="Gramene" id="TraesJAG6B03G03417070.1">
    <property type="protein sequence ID" value="TraesJAG6B03G03417070.1.CDS1"/>
    <property type="gene ID" value="TraesJAG6B03G03417070"/>
</dbReference>
<dbReference type="Gene3D" id="1.25.70.10">
    <property type="entry name" value="Transcription termination factor 3, mitochondrial"/>
    <property type="match status" value="1"/>
</dbReference>
<dbReference type="Gramene" id="TraesSTA6B03G03416960.1">
    <property type="protein sequence ID" value="TraesSTA6B03G03416960.1.CDS1"/>
    <property type="gene ID" value="TraesSTA6B03G03416960"/>
</dbReference>
<dbReference type="AlphaFoldDB" id="A0A3B6PEW0"/>
<keyword evidence="2" id="KW-0805">Transcription regulation</keyword>
<dbReference type="Proteomes" id="UP000019116">
    <property type="component" value="Chromosome 6B"/>
</dbReference>
<dbReference type="FunFam" id="1.25.70.10:FF:000016">
    <property type="entry name" value="Mitochondrial transcription termination factor-like"/>
    <property type="match status" value="1"/>
</dbReference>
<dbReference type="PANTHER" id="PTHR13068">
    <property type="entry name" value="CGI-12 PROTEIN-RELATED"/>
    <property type="match status" value="1"/>
</dbReference>
<dbReference type="OrthoDB" id="637682at2759"/>
<evidence type="ECO:0000256" key="1">
    <source>
        <dbReference type="ARBA" id="ARBA00007692"/>
    </source>
</evidence>
<sequence>MNKSLLWRRHMNKRKKKVEPDQIRPTQITSPFPRRRRRRPVEILLRGGAAMLRLRCSLLSQLLSSSPASPISHLSRLSSAAAPAVSPNPSFAVADYLVATCGLTRPQALKASAKLSHLKSPSKPDAVLAFLAGLGLSGADVAALVAKDPKFLCASVEKTLSPIVVGLTGLGLSRSEIARLVSLSRAQFRCRSIVSNLQYCLHLFGSFEKILAALRYGLCLLAADLETVVKPNVAFLRSCGLGDCDIAKLCIAEPWLLASNVECVQAMAARAQAIGVPCGSRMFRHALKAVAFLSNEKIAAKVEQLKKMFRWSDAEVRIALSTLPSVLMRSNHMLESKSEFLISKVGFEPAYIAHHPALLTYSLEGRIIPRYYVVKFLKENGLLDHNRSYYSAVIVMEKVFVDKYISPHKEVAPYLAEDYDAACRGEVPTRFKFT</sequence>
<accession>A0A3B6PEW0</accession>
<feature type="region of interest" description="Disordered" evidence="4">
    <location>
        <begin position="12"/>
        <end position="35"/>
    </location>
</feature>
<dbReference type="STRING" id="4565.A0A3B6PEW0"/>
<dbReference type="Gramene" id="TraesROB_scaffold_033576_01G000300.1">
    <property type="protein sequence ID" value="TraesROB_scaffold_033576_01G000300.1"/>
    <property type="gene ID" value="TraesROB_scaffold_033576_01G000300"/>
</dbReference>
<keyword evidence="3" id="KW-0809">Transit peptide</keyword>
<dbReference type="GO" id="GO:0009507">
    <property type="term" value="C:chloroplast"/>
    <property type="evidence" value="ECO:0000318"/>
    <property type="project" value="GO_Central"/>
</dbReference>
<dbReference type="Gramene" id="TraesCS6B03G0061500.1">
    <property type="protein sequence ID" value="TraesCS6B03G0061500.1.CDS1"/>
    <property type="gene ID" value="TraesCS6B03G0061500"/>
</dbReference>
<dbReference type="Gramene" id="TraesARI6B03G03383630.1">
    <property type="protein sequence ID" value="TraesARI6B03G03383630.1.CDS1"/>
    <property type="gene ID" value="TraesARI6B03G03383630"/>
</dbReference>
<evidence type="ECO:0000256" key="4">
    <source>
        <dbReference type="SAM" id="MobiDB-lite"/>
    </source>
</evidence>
<evidence type="ECO:0000256" key="3">
    <source>
        <dbReference type="ARBA" id="ARBA00022946"/>
    </source>
</evidence>
<dbReference type="SMART" id="SM00733">
    <property type="entry name" value="Mterf"/>
    <property type="match status" value="4"/>
</dbReference>
<keyword evidence="2" id="KW-0804">Transcription</keyword>
<reference evidence="5" key="2">
    <citation type="submission" date="2018-10" db="UniProtKB">
        <authorList>
            <consortium name="EnsemblPlants"/>
        </authorList>
    </citation>
    <scope>IDENTIFICATION</scope>
</reference>
<name>A0A3B6PEW0_WHEAT</name>
<dbReference type="InterPro" id="IPR003690">
    <property type="entry name" value="MTERF"/>
</dbReference>
<keyword evidence="6" id="KW-1185">Reference proteome</keyword>
<evidence type="ECO:0000313" key="5">
    <source>
        <dbReference type="EnsemblPlants" id="TraesCS6B02G027600.1.cds1"/>
    </source>
</evidence>
<dbReference type="FunFam" id="1.25.70.10:FF:000001">
    <property type="entry name" value="Mitochondrial transcription termination factor-like"/>
    <property type="match status" value="1"/>
</dbReference>
<evidence type="ECO:0000256" key="2">
    <source>
        <dbReference type="ARBA" id="ARBA00022472"/>
    </source>
</evidence>
<organism evidence="5">
    <name type="scientific">Triticum aestivum</name>
    <name type="common">Wheat</name>
    <dbReference type="NCBI Taxonomy" id="4565"/>
    <lineage>
        <taxon>Eukaryota</taxon>
        <taxon>Viridiplantae</taxon>
        <taxon>Streptophyta</taxon>
        <taxon>Embryophyta</taxon>
        <taxon>Tracheophyta</taxon>
        <taxon>Spermatophyta</taxon>
        <taxon>Magnoliopsida</taxon>
        <taxon>Liliopsida</taxon>
        <taxon>Poales</taxon>
        <taxon>Poaceae</taxon>
        <taxon>BOP clade</taxon>
        <taxon>Pooideae</taxon>
        <taxon>Triticodae</taxon>
        <taxon>Triticeae</taxon>
        <taxon>Triticinae</taxon>
        <taxon>Triticum</taxon>
    </lineage>
</organism>
<reference evidence="5" key="1">
    <citation type="submission" date="2018-08" db="EMBL/GenBank/DDBJ databases">
        <authorList>
            <person name="Rossello M."/>
        </authorList>
    </citation>
    <scope>NUCLEOTIDE SEQUENCE [LARGE SCALE GENOMIC DNA]</scope>
    <source>
        <strain evidence="5">cv. Chinese Spring</strain>
    </source>
</reference>
<dbReference type="InterPro" id="IPR038538">
    <property type="entry name" value="MTERF_sf"/>
</dbReference>
<dbReference type="PANTHER" id="PTHR13068:SF111">
    <property type="match status" value="1"/>
</dbReference>
<protein>
    <submittedName>
        <fullName evidence="5">Uncharacterized protein</fullName>
    </submittedName>
</protein>
<dbReference type="OMA" id="MSPNISF"/>
<dbReference type="Gramene" id="TraesCAD_scaffold_096318_01G000100.1">
    <property type="protein sequence ID" value="TraesCAD_scaffold_096318_01G000100.1"/>
    <property type="gene ID" value="TraesCAD_scaffold_096318_01G000100"/>
</dbReference>
<proteinExistence type="inferred from homology"/>
<dbReference type="Gramene" id="TraesCS6B02G027600.1">
    <property type="protein sequence ID" value="TraesCS6B02G027600.1.cds1"/>
    <property type="gene ID" value="TraesCS6B02G027600"/>
</dbReference>
<dbReference type="GO" id="GO:0003676">
    <property type="term" value="F:nucleic acid binding"/>
    <property type="evidence" value="ECO:0007669"/>
    <property type="project" value="InterPro"/>
</dbReference>
<dbReference type="Gramene" id="TraesCLE_scaffold_099874_01G000300.1">
    <property type="protein sequence ID" value="TraesCLE_scaffold_099874_01G000300.1"/>
    <property type="gene ID" value="TraesCLE_scaffold_099874_01G000300"/>
</dbReference>
<dbReference type="Gramene" id="TraesSYM6B03G03366990.1">
    <property type="protein sequence ID" value="TraesSYM6B03G03366990.1.CDS1"/>
    <property type="gene ID" value="TraesSYM6B03G03366990"/>
</dbReference>
<dbReference type="Pfam" id="PF02536">
    <property type="entry name" value="mTERF"/>
    <property type="match status" value="1"/>
</dbReference>
<dbReference type="EnsemblPlants" id="TraesCS6B02G027600.1">
    <property type="protein sequence ID" value="TraesCS6B02G027600.1.cds1"/>
    <property type="gene ID" value="TraesCS6B02G027600"/>
</dbReference>